<gene>
    <name evidence="3" type="ORF">D0U04_23585</name>
    <name evidence="2" type="ORF">DJ93_5018</name>
</gene>
<dbReference type="Pfam" id="PF00296">
    <property type="entry name" value="Bac_luciferase"/>
    <property type="match status" value="1"/>
</dbReference>
<dbReference type="EMBL" id="QVOD01000041">
    <property type="protein sequence ID" value="RFT63949.1"/>
    <property type="molecule type" value="Genomic_DNA"/>
</dbReference>
<dbReference type="Proteomes" id="UP000029389">
    <property type="component" value="Unassembled WGS sequence"/>
</dbReference>
<dbReference type="InterPro" id="IPR036661">
    <property type="entry name" value="Luciferase-like_sf"/>
</dbReference>
<evidence type="ECO:0000313" key="3">
    <source>
        <dbReference type="EMBL" id="RFT63949.1"/>
    </source>
</evidence>
<dbReference type="GO" id="GO:0004497">
    <property type="term" value="F:monooxygenase activity"/>
    <property type="evidence" value="ECO:0007669"/>
    <property type="project" value="UniProtKB-KW"/>
</dbReference>
<keyword evidence="2" id="KW-0560">Oxidoreductase</keyword>
<sequence length="328" mass="37048">MKFSTLTIFDHYPHLLSRTPKQFYNEVLEQTVRAEKMNFDGVWFTEHHFSDFGINSSPAVLLAAASQRTNKIRLGVGVSVLPLHNPLRVAEDYAIVDLLSNGRLDFGLGSGYDQREFDGYNISLEDKTERFNESLEVIRKAWSGQSFSHQGKFFQYKDLKLSVQPIQAPFPPHWIATSSEKGVGHVANMGSNFMALGFSKSRDELAKLIDTYKNMYLKAGYGNPEELEIPVAFHVHVGETYADAEYNAKGPYQLFMNTPRGTNISYEDLKHKFNPVIGSPDEVIKQIQSYREIGVTNFMAVMNFGGLEHHKVLSSLDLFGKHVIPACK</sequence>
<keyword evidence="5" id="KW-1185">Reference proteome</keyword>
<dbReference type="InterPro" id="IPR050766">
    <property type="entry name" value="Bact_Lucif_Oxidored"/>
</dbReference>
<dbReference type="Gene3D" id="3.20.20.30">
    <property type="entry name" value="Luciferase-like domain"/>
    <property type="match status" value="1"/>
</dbReference>
<dbReference type="PANTHER" id="PTHR30137">
    <property type="entry name" value="LUCIFERASE-LIKE MONOOXYGENASE"/>
    <property type="match status" value="1"/>
</dbReference>
<dbReference type="GO" id="GO:0005829">
    <property type="term" value="C:cytosol"/>
    <property type="evidence" value="ECO:0007669"/>
    <property type="project" value="TreeGrafter"/>
</dbReference>
<organism evidence="2 4">
    <name type="scientific">Bacillus clarus</name>
    <dbReference type="NCBI Taxonomy" id="2338372"/>
    <lineage>
        <taxon>Bacteria</taxon>
        <taxon>Bacillati</taxon>
        <taxon>Bacillota</taxon>
        <taxon>Bacilli</taxon>
        <taxon>Bacillales</taxon>
        <taxon>Bacillaceae</taxon>
        <taxon>Bacillus</taxon>
        <taxon>Bacillus cereus group</taxon>
    </lineage>
</organism>
<evidence type="ECO:0000313" key="5">
    <source>
        <dbReference type="Proteomes" id="UP000264294"/>
    </source>
</evidence>
<evidence type="ECO:0000259" key="1">
    <source>
        <dbReference type="Pfam" id="PF00296"/>
    </source>
</evidence>
<comment type="caution">
    <text evidence="2">The sequence shown here is derived from an EMBL/GenBank/DDBJ whole genome shotgun (WGS) entry which is preliminary data.</text>
</comment>
<dbReference type="PANTHER" id="PTHR30137:SF6">
    <property type="entry name" value="LUCIFERASE-LIKE MONOOXYGENASE"/>
    <property type="match status" value="1"/>
</dbReference>
<dbReference type="Proteomes" id="UP000264294">
    <property type="component" value="Unassembled WGS sequence"/>
</dbReference>
<accession>A0A090YUQ9</accession>
<dbReference type="SUPFAM" id="SSF51679">
    <property type="entry name" value="Bacterial luciferase-like"/>
    <property type="match status" value="1"/>
</dbReference>
<reference evidence="3 5" key="2">
    <citation type="submission" date="2018-08" db="EMBL/GenBank/DDBJ databases">
        <title>Bacillus clarus sp. nov. strain PS00077A.</title>
        <authorList>
            <person name="Mendez Acevedo M."/>
            <person name="Carroll L."/>
            <person name="Mukherjee M."/>
            <person name="Wiedmann M."/>
            <person name="Kovac J."/>
        </authorList>
    </citation>
    <scope>NUCLEOTIDE SEQUENCE [LARGE SCALE GENOMIC DNA]</scope>
    <source>
        <strain evidence="3 5">PS00077A</strain>
    </source>
</reference>
<dbReference type="InterPro" id="IPR011251">
    <property type="entry name" value="Luciferase-like_dom"/>
</dbReference>
<evidence type="ECO:0000313" key="4">
    <source>
        <dbReference type="Proteomes" id="UP000029389"/>
    </source>
</evidence>
<dbReference type="AlphaFoldDB" id="A0A090YUQ9"/>
<dbReference type="GO" id="GO:0016705">
    <property type="term" value="F:oxidoreductase activity, acting on paired donors, with incorporation or reduction of molecular oxygen"/>
    <property type="evidence" value="ECO:0007669"/>
    <property type="project" value="InterPro"/>
</dbReference>
<dbReference type="EMBL" id="JMQC01000008">
    <property type="protein sequence ID" value="KFN02007.1"/>
    <property type="molecule type" value="Genomic_DNA"/>
</dbReference>
<keyword evidence="2" id="KW-0503">Monooxygenase</keyword>
<dbReference type="RefSeq" id="WP_042983796.1">
    <property type="nucleotide sequence ID" value="NZ_JMQC01000008.1"/>
</dbReference>
<reference evidence="2 4" key="1">
    <citation type="submission" date="2014-04" db="EMBL/GenBank/DDBJ databases">
        <authorList>
            <person name="Bishop-Lilly K.A."/>
            <person name="Broomall S.M."/>
            <person name="Chain P.S."/>
            <person name="Chertkov O."/>
            <person name="Coyne S.R."/>
            <person name="Daligault H.E."/>
            <person name="Davenport K.W."/>
            <person name="Erkkila T."/>
            <person name="Frey K.G."/>
            <person name="Gibbons H.S."/>
            <person name="Gu W."/>
            <person name="Jaissle J."/>
            <person name="Johnson S.L."/>
            <person name="Koroleva G.I."/>
            <person name="Ladner J.T."/>
            <person name="Lo C.-C."/>
            <person name="Minogue T.D."/>
            <person name="Munk C."/>
            <person name="Palacios G.F."/>
            <person name="Redden C.L."/>
            <person name="Rosenzweig C.N."/>
            <person name="Scholz M.B."/>
            <person name="Teshima H."/>
            <person name="Xu Y."/>
        </authorList>
    </citation>
    <scope>NUCLEOTIDE SEQUENCE [LARGE SCALE GENOMIC DNA]</scope>
    <source>
        <strain evidence="2 4">BHP</strain>
    </source>
</reference>
<name>A0A090YUQ9_9BACI</name>
<feature type="domain" description="Luciferase-like" evidence="1">
    <location>
        <begin position="1"/>
        <end position="296"/>
    </location>
</feature>
<dbReference type="PATRIC" id="fig|1405.8.peg.5170"/>
<evidence type="ECO:0000313" key="2">
    <source>
        <dbReference type="EMBL" id="KFN02007.1"/>
    </source>
</evidence>
<protein>
    <submittedName>
        <fullName evidence="3">LLM class flavin-dependent oxidoreductase</fullName>
    </submittedName>
    <submittedName>
        <fullName evidence="2">Luciferase-like monooxygenase family protein</fullName>
    </submittedName>
</protein>
<proteinExistence type="predicted"/>